<accession>A0A1H1WKU0</accession>
<dbReference type="CDD" id="cd16033">
    <property type="entry name" value="sulfatase_like"/>
    <property type="match status" value="1"/>
</dbReference>
<dbReference type="STRING" id="630515.SAMN04489812_3671"/>
<keyword evidence="3" id="KW-0378">Hydrolase</keyword>
<sequence>MEDAVVNASAQTGAAVADAAAERPNILFLMTDQHRVDTIGAYGNPRADTPVLDGLAATGTRFDRWYTPTAICTPARASLLTGAAPFRHKLLANYERNVGYLEDLAEDQFTFSRALIEQGYNCGLIGKWHVGTNRTAADFGFDGPTLPGWHNPVDNADYLAYLAERDLPPYEISDRIRGTLPNGGPGNLLAARLHQPVEATFEHYLATRAIEMMERYAADPQGKPFFLQLNFFGPHLPYILPEQYFDLVDPATVELPASVTETFEGKPPVQANYSAHWTFDTMPSELSRKLIAIYHGYVTMIDTEIGRVLAAMQRLGLDDRTAVFFTSDHGEFTGSHRLHDKGPAMYEDIYRTAGLIRIPGQQPGQVRDAFVSLLDCTATILELAGADPTEAVDSRSLLPLINNEPVDWPDDIICEFHGHHFPYPQRMLRTDRYKLVINPESVNELYDLQVDPDELHNRYRDDELRAVRAELQQRLYQRLRERGDNFYHWMTSMYDVGGVGYDPSMSGLDEASYPT</sequence>
<dbReference type="PROSITE" id="PS00523">
    <property type="entry name" value="SULFATASE_1"/>
    <property type="match status" value="1"/>
</dbReference>
<dbReference type="InterPro" id="IPR024607">
    <property type="entry name" value="Sulfatase_CS"/>
</dbReference>
<dbReference type="RefSeq" id="WP_231919911.1">
    <property type="nucleotide sequence ID" value="NZ_LT629772.1"/>
</dbReference>
<comment type="similarity">
    <text evidence="1">Belongs to the sulfatase family.</text>
</comment>
<dbReference type="GO" id="GO:0004065">
    <property type="term" value="F:arylsulfatase activity"/>
    <property type="evidence" value="ECO:0007669"/>
    <property type="project" value="TreeGrafter"/>
</dbReference>
<dbReference type="EMBL" id="LT629772">
    <property type="protein sequence ID" value="SDS96936.1"/>
    <property type="molecule type" value="Genomic_DNA"/>
</dbReference>
<keyword evidence="2" id="KW-0479">Metal-binding</keyword>
<dbReference type="InterPro" id="IPR050738">
    <property type="entry name" value="Sulfatase"/>
</dbReference>
<evidence type="ECO:0000313" key="6">
    <source>
        <dbReference type="EMBL" id="SDS96936.1"/>
    </source>
</evidence>
<protein>
    <submittedName>
        <fullName evidence="6">Arylsulfatase A</fullName>
    </submittedName>
</protein>
<dbReference type="Pfam" id="PF00884">
    <property type="entry name" value="Sulfatase"/>
    <property type="match status" value="1"/>
</dbReference>
<evidence type="ECO:0000256" key="1">
    <source>
        <dbReference type="ARBA" id="ARBA00008779"/>
    </source>
</evidence>
<proteinExistence type="inferred from homology"/>
<dbReference type="GO" id="GO:0046872">
    <property type="term" value="F:metal ion binding"/>
    <property type="evidence" value="ECO:0007669"/>
    <property type="project" value="UniProtKB-KW"/>
</dbReference>
<dbReference type="Gene3D" id="3.40.720.10">
    <property type="entry name" value="Alkaline Phosphatase, subunit A"/>
    <property type="match status" value="1"/>
</dbReference>
<evidence type="ECO:0000256" key="4">
    <source>
        <dbReference type="ARBA" id="ARBA00022837"/>
    </source>
</evidence>
<organism evidence="6 7">
    <name type="scientific">Microlunatus soli</name>
    <dbReference type="NCBI Taxonomy" id="630515"/>
    <lineage>
        <taxon>Bacteria</taxon>
        <taxon>Bacillati</taxon>
        <taxon>Actinomycetota</taxon>
        <taxon>Actinomycetes</taxon>
        <taxon>Propionibacteriales</taxon>
        <taxon>Propionibacteriaceae</taxon>
        <taxon>Microlunatus</taxon>
    </lineage>
</organism>
<reference evidence="6 7" key="1">
    <citation type="submission" date="2016-10" db="EMBL/GenBank/DDBJ databases">
        <authorList>
            <person name="de Groot N.N."/>
        </authorList>
    </citation>
    <scope>NUCLEOTIDE SEQUENCE [LARGE SCALE GENOMIC DNA]</scope>
    <source>
        <strain evidence="6 7">DSM 21800</strain>
    </source>
</reference>
<keyword evidence="4" id="KW-0106">Calcium</keyword>
<dbReference type="PANTHER" id="PTHR42693">
    <property type="entry name" value="ARYLSULFATASE FAMILY MEMBER"/>
    <property type="match status" value="1"/>
</dbReference>
<feature type="domain" description="Sulfatase N-terminal" evidence="5">
    <location>
        <begin position="24"/>
        <end position="386"/>
    </location>
</feature>
<dbReference type="PANTHER" id="PTHR42693:SF53">
    <property type="entry name" value="ENDO-4-O-SULFATASE"/>
    <property type="match status" value="1"/>
</dbReference>
<dbReference type="SUPFAM" id="SSF53649">
    <property type="entry name" value="Alkaline phosphatase-like"/>
    <property type="match status" value="1"/>
</dbReference>
<evidence type="ECO:0000313" key="7">
    <source>
        <dbReference type="Proteomes" id="UP000199103"/>
    </source>
</evidence>
<evidence type="ECO:0000259" key="5">
    <source>
        <dbReference type="Pfam" id="PF00884"/>
    </source>
</evidence>
<dbReference type="AlphaFoldDB" id="A0A1H1WKU0"/>
<evidence type="ECO:0000256" key="3">
    <source>
        <dbReference type="ARBA" id="ARBA00022801"/>
    </source>
</evidence>
<dbReference type="InterPro" id="IPR000917">
    <property type="entry name" value="Sulfatase_N"/>
</dbReference>
<evidence type="ECO:0000256" key="2">
    <source>
        <dbReference type="ARBA" id="ARBA00022723"/>
    </source>
</evidence>
<dbReference type="Proteomes" id="UP000199103">
    <property type="component" value="Chromosome I"/>
</dbReference>
<gene>
    <name evidence="6" type="ORF">SAMN04489812_3671</name>
</gene>
<dbReference type="InterPro" id="IPR017850">
    <property type="entry name" value="Alkaline_phosphatase_core_sf"/>
</dbReference>
<name>A0A1H1WKU0_9ACTN</name>
<keyword evidence="7" id="KW-1185">Reference proteome</keyword>